<sequence length="110" mass="12336">MEHDLYLIQCDHMSGGMCYYAEHGEKCGVPDAVGYDTAAHARKFRTYEDAQTYIDTQMPEWARPSHHPASYRSGSFIMEDAGLRALLNAGVPISDAMLSATPGRLRVWLR</sequence>
<dbReference type="HOGENOM" id="CLU_2166602_0_0_9"/>
<keyword evidence="2" id="KW-1185">Reference proteome</keyword>
<evidence type="ECO:0000313" key="2">
    <source>
        <dbReference type="Proteomes" id="UP000029585"/>
    </source>
</evidence>
<gene>
    <name evidence="1" type="ORF">HMPREF9460_03736</name>
</gene>
<dbReference type="Proteomes" id="UP000029585">
    <property type="component" value="Unassembled WGS sequence"/>
</dbReference>
<protein>
    <submittedName>
        <fullName evidence="1">Uncharacterized protein</fullName>
    </submittedName>
</protein>
<organism evidence="1 2">
    <name type="scientific">Flavonifractor plautii 1_3_50AFAA</name>
    <dbReference type="NCBI Taxonomy" id="742738"/>
    <lineage>
        <taxon>Bacteria</taxon>
        <taxon>Bacillati</taxon>
        <taxon>Bacillota</taxon>
        <taxon>Clostridia</taxon>
        <taxon>Eubacteriales</taxon>
        <taxon>Oscillospiraceae</taxon>
        <taxon>Flavonifractor</taxon>
    </lineage>
</organism>
<dbReference type="AlphaFoldDB" id="A0A096CE79"/>
<dbReference type="RefSeq" id="WP_044943135.1">
    <property type="nucleotide sequence ID" value="NZ_KN174167.1"/>
</dbReference>
<comment type="caution">
    <text evidence="1">The sequence shown here is derived from an EMBL/GenBank/DDBJ whole genome shotgun (WGS) entry which is preliminary data.</text>
</comment>
<proteinExistence type="predicted"/>
<name>A0A096CE79_FLAPL</name>
<accession>A0A096CE79</accession>
<dbReference type="EMBL" id="ADLO01000114">
    <property type="protein sequence ID" value="KGF53227.1"/>
    <property type="molecule type" value="Genomic_DNA"/>
</dbReference>
<reference evidence="1 2" key="1">
    <citation type="submission" date="2011-08" db="EMBL/GenBank/DDBJ databases">
        <title>The Genome Sequence of Clostridium orbiscindens 1_3_50AFAA.</title>
        <authorList>
            <consortium name="The Broad Institute Genome Sequencing Platform"/>
            <person name="Earl A."/>
            <person name="Ward D."/>
            <person name="Feldgarden M."/>
            <person name="Gevers D."/>
            <person name="Daigneault M."/>
            <person name="Strauss J."/>
            <person name="Allen-Vercoe E."/>
            <person name="Young S.K."/>
            <person name="Zeng Q."/>
            <person name="Gargeya S."/>
            <person name="Fitzgerald M."/>
            <person name="Haas B."/>
            <person name="Abouelleil A."/>
            <person name="Alvarado L."/>
            <person name="Arachchi H.M."/>
            <person name="Berlin A."/>
            <person name="Brown A."/>
            <person name="Chapman S.B."/>
            <person name="Chen Z."/>
            <person name="Dunbar C."/>
            <person name="Freedman E."/>
            <person name="Gearin G."/>
            <person name="Gellesch M."/>
            <person name="Goldberg J."/>
            <person name="Griggs A."/>
            <person name="Gujja S."/>
            <person name="Heiman D."/>
            <person name="Howarth C."/>
            <person name="Larson L."/>
            <person name="Lui A."/>
            <person name="MacDonald P.J.P."/>
            <person name="Montmayeur A."/>
            <person name="Murphy C."/>
            <person name="Neiman D."/>
            <person name="Pearson M."/>
            <person name="Priest M."/>
            <person name="Roberts A."/>
            <person name="Saif S."/>
            <person name="Shea T."/>
            <person name="Shenoy N."/>
            <person name="Sisk P."/>
            <person name="Stolte C."/>
            <person name="Sykes S."/>
            <person name="Wortman J."/>
            <person name="Nusbaum C."/>
            <person name="Birren B."/>
        </authorList>
    </citation>
    <scope>NUCLEOTIDE SEQUENCE [LARGE SCALE GENOMIC DNA]</scope>
    <source>
        <strain evidence="1 2">1_3_50AFAA</strain>
    </source>
</reference>
<evidence type="ECO:0000313" key="1">
    <source>
        <dbReference type="EMBL" id="KGF53227.1"/>
    </source>
</evidence>